<dbReference type="Proteomes" id="UP000295277">
    <property type="component" value="Unassembled WGS sequence"/>
</dbReference>
<evidence type="ECO:0000313" key="1">
    <source>
        <dbReference type="EMBL" id="TCM88122.1"/>
    </source>
</evidence>
<dbReference type="Gene3D" id="3.40.50.300">
    <property type="entry name" value="P-loop containing nucleotide triphosphate hydrolases"/>
    <property type="match status" value="1"/>
</dbReference>
<dbReference type="SUPFAM" id="SSF52540">
    <property type="entry name" value="P-loop containing nucleoside triphosphate hydrolases"/>
    <property type="match status" value="1"/>
</dbReference>
<comment type="caution">
    <text evidence="1">The sequence shown here is derived from an EMBL/GenBank/DDBJ whole genome shotgun (WGS) entry which is preliminary data.</text>
</comment>
<dbReference type="InterPro" id="IPR027417">
    <property type="entry name" value="P-loop_NTPase"/>
</dbReference>
<proteinExistence type="predicted"/>
<dbReference type="AlphaFoldDB" id="A0A4R1Z367"/>
<sequence>MSPNPPLTRAPHRGHPMLTALGEIALPLVRAHELCGPARHMLALVLAGAASGPVIWLRPAWAPGRPYPDRLAERMASGRLILMTRKRAADLLCSMEEALRAGVVPLVVADLPEPPPLTPVRRLHLAAEAGAAIGRCLPLGLILTPGPGGAAGVETRWHMAPCPCPAPGRSEWRLERRRARNAPPAAWRLCETGGRLVLSRAAMD</sequence>
<dbReference type="RefSeq" id="WP_165899099.1">
    <property type="nucleotide sequence ID" value="NZ_SLVM01000001.1"/>
</dbReference>
<name>A0A4R1Z367_9RHOB</name>
<gene>
    <name evidence="1" type="ORF">EV216_101133</name>
</gene>
<dbReference type="EMBL" id="SLVM01000001">
    <property type="protein sequence ID" value="TCM88122.1"/>
    <property type="molecule type" value="Genomic_DNA"/>
</dbReference>
<reference evidence="1 2" key="1">
    <citation type="submission" date="2019-03" db="EMBL/GenBank/DDBJ databases">
        <title>Genomic Encyclopedia of Type Strains, Phase IV (KMG-IV): sequencing the most valuable type-strain genomes for metagenomic binning, comparative biology and taxonomic classification.</title>
        <authorList>
            <person name="Goeker M."/>
        </authorList>
    </citation>
    <scope>NUCLEOTIDE SEQUENCE [LARGE SCALE GENOMIC DNA]</scope>
    <source>
        <strain evidence="1 2">DSM 21153</strain>
    </source>
</reference>
<evidence type="ECO:0000313" key="2">
    <source>
        <dbReference type="Proteomes" id="UP000295277"/>
    </source>
</evidence>
<organism evidence="1 2">
    <name type="scientific">Rhodovulum steppense</name>
    <dbReference type="NCBI Taxonomy" id="540251"/>
    <lineage>
        <taxon>Bacteria</taxon>
        <taxon>Pseudomonadati</taxon>
        <taxon>Pseudomonadota</taxon>
        <taxon>Alphaproteobacteria</taxon>
        <taxon>Rhodobacterales</taxon>
        <taxon>Paracoccaceae</taxon>
        <taxon>Rhodovulum</taxon>
    </lineage>
</organism>
<accession>A0A4R1Z367</accession>
<protein>
    <submittedName>
        <fullName evidence="1">Protein ImuA</fullName>
    </submittedName>
</protein>
<keyword evidence="2" id="KW-1185">Reference proteome</keyword>